<dbReference type="Proteomes" id="UP001154259">
    <property type="component" value="Unassembled WGS sequence"/>
</dbReference>
<accession>A0A9W4TQU9</accession>
<proteinExistence type="predicted"/>
<organism evidence="1 3">
    <name type="scientific">Commensalibacter communis</name>
    <dbReference type="NCBI Taxonomy" id="2972786"/>
    <lineage>
        <taxon>Bacteria</taxon>
        <taxon>Pseudomonadati</taxon>
        <taxon>Pseudomonadota</taxon>
        <taxon>Alphaproteobacteria</taxon>
        <taxon>Acetobacterales</taxon>
        <taxon>Acetobacteraceae</taxon>
    </lineage>
</organism>
<dbReference type="AlphaFoldDB" id="A0A9W4TQU9"/>
<evidence type="ECO:0000313" key="3">
    <source>
        <dbReference type="Proteomes" id="UP001154255"/>
    </source>
</evidence>
<dbReference type="EMBL" id="CAMXCM010000009">
    <property type="protein sequence ID" value="CAI3956573.1"/>
    <property type="molecule type" value="Genomic_DNA"/>
</dbReference>
<keyword evidence="4" id="KW-1185">Reference proteome</keyword>
<dbReference type="RefSeq" id="WP_271790546.1">
    <property type="nucleotide sequence ID" value="NZ_CAMXCJ010000010.1"/>
</dbReference>
<dbReference type="InterPro" id="IPR054440">
    <property type="entry name" value="Gp32-like"/>
</dbReference>
<dbReference type="Proteomes" id="UP001154255">
    <property type="component" value="Unassembled WGS sequence"/>
</dbReference>
<dbReference type="EMBL" id="CAMXCS010000009">
    <property type="protein sequence ID" value="CAI3958174.1"/>
    <property type="molecule type" value="Genomic_DNA"/>
</dbReference>
<evidence type="ECO:0000313" key="4">
    <source>
        <dbReference type="Proteomes" id="UP001154259"/>
    </source>
</evidence>
<evidence type="ECO:0000313" key="2">
    <source>
        <dbReference type="EMBL" id="CAI3958174.1"/>
    </source>
</evidence>
<protein>
    <submittedName>
        <fullName evidence="1">Uncharacterized protein</fullName>
    </submittedName>
</protein>
<comment type="caution">
    <text evidence="1">The sequence shown here is derived from an EMBL/GenBank/DDBJ whole genome shotgun (WGS) entry which is preliminary data.</text>
</comment>
<reference evidence="1" key="1">
    <citation type="submission" date="2022-10" db="EMBL/GenBank/DDBJ databases">
        <authorList>
            <person name="Botero Cardona J."/>
        </authorList>
    </citation>
    <scope>NUCLEOTIDE SEQUENCE</scope>
    <source>
        <strain evidence="1">LMG 31819</strain>
        <strain evidence="2">R-53529</strain>
    </source>
</reference>
<dbReference type="Pfam" id="PF22764">
    <property type="entry name" value="E217_Gp32"/>
    <property type="match status" value="1"/>
</dbReference>
<evidence type="ECO:0000313" key="1">
    <source>
        <dbReference type="EMBL" id="CAI3956573.1"/>
    </source>
</evidence>
<gene>
    <name evidence="2" type="ORF">R53529_LOCUS2128</name>
    <name evidence="1" type="ORF">R53530_LOCUS2158</name>
</gene>
<sequence>MAASRTITAVNTKLTLIASNPWVNNSAADAVGLGSTATGFVSPLVGVPLSLEGMTSDNPFSFSHQNMVETQTSMEGNLYGGYLATANTVELTITFIAASDSLATLQALAKVMQVQRETMKFNGTMIIPSQGKTFALNNGYWLEWQSIPTHAKILQPIACKFRFESVDETLEI</sequence>
<name>A0A9W4TQU9_9PROT</name>